<accession>A0A2P1JXN5</accession>
<dbReference type="GeneID" id="64766387"/>
<evidence type="ECO:0000313" key="2">
    <source>
        <dbReference type="EMBL" id="AVO25064.1"/>
    </source>
</evidence>
<dbReference type="EMBL" id="MG962366">
    <property type="protein sequence ID" value="AVO25064.1"/>
    <property type="molecule type" value="Genomic_DNA"/>
</dbReference>
<protein>
    <submittedName>
        <fullName evidence="2">Uncharacterized protein</fullName>
    </submittedName>
</protein>
<evidence type="ECO:0000256" key="1">
    <source>
        <dbReference type="SAM" id="MobiDB-lite"/>
    </source>
</evidence>
<name>A0A2P1JXN5_9CAUD</name>
<proteinExistence type="predicted"/>
<dbReference type="RefSeq" id="YP_010059156.1">
    <property type="nucleotide sequence ID" value="NC_054724.1"/>
</dbReference>
<organism evidence="2 3">
    <name type="scientific">Rhodococcus phage Finch</name>
    <dbReference type="NCBI Taxonomy" id="2094144"/>
    <lineage>
        <taxon>Viruses</taxon>
        <taxon>Duplodnaviria</taxon>
        <taxon>Heunggongvirae</taxon>
        <taxon>Uroviricota</taxon>
        <taxon>Caudoviricetes</taxon>
        <taxon>Finchvirus</taxon>
        <taxon>Finchvirus finch</taxon>
    </lineage>
</organism>
<feature type="region of interest" description="Disordered" evidence="1">
    <location>
        <begin position="33"/>
        <end position="53"/>
    </location>
</feature>
<dbReference type="Proteomes" id="UP000241290">
    <property type="component" value="Genome"/>
</dbReference>
<reference evidence="3" key="1">
    <citation type="submission" date="2018-02" db="EMBL/GenBank/DDBJ databases">
        <authorList>
            <person name="Cohen D.B."/>
            <person name="Kent A.D."/>
        </authorList>
    </citation>
    <scope>NUCLEOTIDE SEQUENCE [LARGE SCALE GENOMIC DNA]</scope>
</reference>
<gene>
    <name evidence="2" type="primary">134</name>
    <name evidence="2" type="ORF">SEA_FINCH_134</name>
</gene>
<dbReference type="KEGG" id="vg:64766387"/>
<keyword evidence="3" id="KW-1185">Reference proteome</keyword>
<sequence length="103" mass="11228">MIEDTHLQTPTAIAAHNKVAEILEATKDVVLPTGLRDDDNPNPELGSNPEAFDLGDGTSINIYEDGIIEGFGGGQFSIEELEGYLIGSISALRYLHREMEKNQ</sequence>
<evidence type="ECO:0000313" key="3">
    <source>
        <dbReference type="Proteomes" id="UP000241290"/>
    </source>
</evidence>